<accession>A0ABR0DHE0</accession>
<dbReference type="PANTHER" id="PTHR22835">
    <property type="entry name" value="ZINC FINGER FYVE DOMAIN CONTAINING PROTEIN"/>
    <property type="match status" value="1"/>
</dbReference>
<keyword evidence="2 5" id="KW-0732">Signal</keyword>
<evidence type="ECO:0000256" key="4">
    <source>
        <dbReference type="ARBA" id="ARBA00023180"/>
    </source>
</evidence>
<gene>
    <name evidence="6" type="ORF">RD792_004421</name>
</gene>
<dbReference type="PANTHER" id="PTHR22835:SF517">
    <property type="entry name" value="GDSL-LIKE LIPASE_ACYLHYDROLASE FAMILY PROTEIN, EXPRESSED"/>
    <property type="match status" value="1"/>
</dbReference>
<comment type="caution">
    <text evidence="6">The sequence shown here is derived from an EMBL/GenBank/DDBJ whole genome shotgun (WGS) entry which is preliminary data.</text>
</comment>
<keyword evidence="7" id="KW-1185">Reference proteome</keyword>
<evidence type="ECO:0000313" key="6">
    <source>
        <dbReference type="EMBL" id="KAK4488652.1"/>
    </source>
</evidence>
<dbReference type="SUPFAM" id="SSF52266">
    <property type="entry name" value="SGNH hydrolase"/>
    <property type="match status" value="1"/>
</dbReference>
<keyword evidence="4" id="KW-0325">Glycoprotein</keyword>
<reference evidence="6 7" key="1">
    <citation type="journal article" date="2023" name="bioRxiv">
        <title>Genome report: Whole genome sequence and annotation of Penstemon davidsonii.</title>
        <authorList>
            <person name="Ostevik K.L."/>
            <person name="Alabady M."/>
            <person name="Zhang M."/>
            <person name="Rausher M.D."/>
        </authorList>
    </citation>
    <scope>NUCLEOTIDE SEQUENCE [LARGE SCALE GENOMIC DNA]</scope>
    <source>
        <strain evidence="6">DNT005</strain>
        <tissue evidence="6">Whole leaf</tissue>
    </source>
</reference>
<dbReference type="InterPro" id="IPR036514">
    <property type="entry name" value="SGNH_hydro_sf"/>
</dbReference>
<sequence>MVRFDVVCVVVIFSIILHSKHYCSAFDLKKCKFDQLYQLGDSSSDTGNYIRESPAGASSVFTRLPYGETFFKKPTGRCSNGLLITDYIAIAAGLPFVEPYKNTESYFRNGSNYATAGATALPAGMLSSKNISSPLTTTSLDVQLDYMFTHFNGICLKDCTELLKTALFFVGEIGSNDYSFALLQGKTIQETTNLVPDVVFAIQKGIERVIEYGAIRVVVPGIFPLDYLPYHLTKFETKNVDAYDEYHCLRNFNDLSKIHNQKLQEAFEEVKIEHPDVTIVYGDYYNANLALLRNSQQPGFDAKNVQKSCCGTGGNYNFNFNKKCGDGGVDLCNQPDKYINWDGFHLTQQAYRDIAQLIIQDILPKIKFNALLFPISMFK</sequence>
<protein>
    <submittedName>
        <fullName evidence="6">Uncharacterized protein</fullName>
    </submittedName>
</protein>
<dbReference type="Pfam" id="PF00657">
    <property type="entry name" value="Lipase_GDSL"/>
    <property type="match status" value="1"/>
</dbReference>
<keyword evidence="3" id="KW-0378">Hydrolase</keyword>
<proteinExistence type="inferred from homology"/>
<comment type="similarity">
    <text evidence="1">Belongs to the 'GDSL' lipolytic enzyme family.</text>
</comment>
<evidence type="ECO:0000256" key="3">
    <source>
        <dbReference type="ARBA" id="ARBA00022801"/>
    </source>
</evidence>
<feature type="signal peptide" evidence="5">
    <location>
        <begin position="1"/>
        <end position="25"/>
    </location>
</feature>
<dbReference type="CDD" id="cd01837">
    <property type="entry name" value="SGNH_plant_lipase_like"/>
    <property type="match status" value="1"/>
</dbReference>
<evidence type="ECO:0000256" key="5">
    <source>
        <dbReference type="SAM" id="SignalP"/>
    </source>
</evidence>
<evidence type="ECO:0000256" key="2">
    <source>
        <dbReference type="ARBA" id="ARBA00022729"/>
    </source>
</evidence>
<evidence type="ECO:0000256" key="1">
    <source>
        <dbReference type="ARBA" id="ARBA00008668"/>
    </source>
</evidence>
<feature type="chain" id="PRO_5045915001" evidence="5">
    <location>
        <begin position="26"/>
        <end position="379"/>
    </location>
</feature>
<dbReference type="InterPro" id="IPR001087">
    <property type="entry name" value="GDSL"/>
</dbReference>
<dbReference type="Gene3D" id="3.40.50.1110">
    <property type="entry name" value="SGNH hydrolase"/>
    <property type="match status" value="1"/>
</dbReference>
<dbReference type="EMBL" id="JAYDYQ010001088">
    <property type="protein sequence ID" value="KAK4488652.1"/>
    <property type="molecule type" value="Genomic_DNA"/>
</dbReference>
<name>A0ABR0DHE0_9LAMI</name>
<dbReference type="Proteomes" id="UP001291926">
    <property type="component" value="Unassembled WGS sequence"/>
</dbReference>
<dbReference type="InterPro" id="IPR035669">
    <property type="entry name" value="SGNH_plant_lipase-like"/>
</dbReference>
<organism evidence="6 7">
    <name type="scientific">Penstemon davidsonii</name>
    <dbReference type="NCBI Taxonomy" id="160366"/>
    <lineage>
        <taxon>Eukaryota</taxon>
        <taxon>Viridiplantae</taxon>
        <taxon>Streptophyta</taxon>
        <taxon>Embryophyta</taxon>
        <taxon>Tracheophyta</taxon>
        <taxon>Spermatophyta</taxon>
        <taxon>Magnoliopsida</taxon>
        <taxon>eudicotyledons</taxon>
        <taxon>Gunneridae</taxon>
        <taxon>Pentapetalae</taxon>
        <taxon>asterids</taxon>
        <taxon>lamiids</taxon>
        <taxon>Lamiales</taxon>
        <taxon>Plantaginaceae</taxon>
        <taxon>Cheloneae</taxon>
        <taxon>Penstemon</taxon>
    </lineage>
</organism>
<evidence type="ECO:0000313" key="7">
    <source>
        <dbReference type="Proteomes" id="UP001291926"/>
    </source>
</evidence>